<dbReference type="GO" id="GO:0030490">
    <property type="term" value="P:maturation of SSU-rRNA"/>
    <property type="evidence" value="ECO:0007669"/>
    <property type="project" value="InterPro"/>
</dbReference>
<feature type="compositionally biased region" description="Basic residues" evidence="1">
    <location>
        <begin position="784"/>
        <end position="802"/>
    </location>
</feature>
<dbReference type="GO" id="GO:0003723">
    <property type="term" value="F:RNA binding"/>
    <property type="evidence" value="ECO:0007669"/>
    <property type="project" value="TreeGrafter"/>
</dbReference>
<organism evidence="2 3">
    <name type="scientific">Circinella minor</name>
    <dbReference type="NCBI Taxonomy" id="1195481"/>
    <lineage>
        <taxon>Eukaryota</taxon>
        <taxon>Fungi</taxon>
        <taxon>Fungi incertae sedis</taxon>
        <taxon>Mucoromycota</taxon>
        <taxon>Mucoromycotina</taxon>
        <taxon>Mucoromycetes</taxon>
        <taxon>Mucorales</taxon>
        <taxon>Lichtheimiaceae</taxon>
        <taxon>Circinella</taxon>
    </lineage>
</organism>
<keyword evidence="3" id="KW-1185">Reference proteome</keyword>
<dbReference type="GO" id="GO:0005730">
    <property type="term" value="C:nucleolus"/>
    <property type="evidence" value="ECO:0007669"/>
    <property type="project" value="TreeGrafter"/>
</dbReference>
<sequence length="822" mass="92607">MPGVVLEEPFSIARFHNVIDSSDISKQFTIGLNPLDHSIVTTDNDETVDDSDLVLVSVQGEGIKLYNTADQKCIKSWTTPPGLVLSGSAIHRVNDSIDYTFALVASGKDIPKKDHNRIIWMWKNGTDNRIAKTLDERIYSMHVSSALSSHIILVNQNGSIVLMNNDLDRTVAKSNTPSSGTVIWSSVFVTTNPHTKPCCVSNSLVPINSTIILTINAHDNSSGRYAIYLHYYNEEQRSIVPLVKAEMVLKDKPVAFTFDPTDGRITTLGSGGKWTVWRLKIKQETGRKLVGRLDNQLSTQFQGYQLHSEKLGDVAALAPLSEGYVAMVAPRLKGNTAEHVVSIWDVKYGTLQAEHILNLADKSACGKDKCIYKISVLSNSHIAITISALVSTVAKDTKKSRAVTDAKSTVILCPFYSEPISLMAAMGKMKSTAKFLGIADDNNNNNNMEQGGVGIIRSDMDALSSQPPKRVDENMNDDIFYENWIQTLEQAQKKQDESISLLLKPSMDVKTFTSTFFSRIGRREEYKLPTIETNKSTQAYRNAMAEIQWKGKRVQNFGLSHHFVSSIIRKCFENPGFWPIHVILYLLKIRHIRSGDIDGGILPILLERNEWALVPIVLENVPDIPEVDLVLLLKALLSQEDTSPVEPSTREELFKYIIDSPHNDIFMQQALKRLTATEIPRAVELLIWRLENVQLFESSETFFNVIEFTNALLDSHYPVIIMEPTLYEAVNKIQELTLEYTEMVDQVDRLRGMLGPFERKQRQNIAQQIKEKLALEQQQQQQKQKQKSSHSHKHSSKSKRRAAAAQHDEQGIPVYRVEIFNF</sequence>
<accession>A0A8H7VGZ4</accession>
<evidence type="ECO:0000256" key="1">
    <source>
        <dbReference type="SAM" id="MobiDB-lite"/>
    </source>
</evidence>
<evidence type="ECO:0000313" key="3">
    <source>
        <dbReference type="Proteomes" id="UP000646827"/>
    </source>
</evidence>
<dbReference type="InterPro" id="IPR042859">
    <property type="entry name" value="NOL11"/>
</dbReference>
<dbReference type="AlphaFoldDB" id="A0A8H7VGZ4"/>
<dbReference type="OrthoDB" id="4349954at2759"/>
<evidence type="ECO:0000313" key="2">
    <source>
        <dbReference type="EMBL" id="KAG2222621.1"/>
    </source>
</evidence>
<dbReference type="PANTHER" id="PTHR15633">
    <property type="entry name" value="NUCLEOLAR PROTEIN 11"/>
    <property type="match status" value="1"/>
</dbReference>
<dbReference type="PANTHER" id="PTHR15633:SF2">
    <property type="entry name" value="NUCLEOLAR PROTEIN 11"/>
    <property type="match status" value="1"/>
</dbReference>
<dbReference type="EMBL" id="JAEPRB010000078">
    <property type="protein sequence ID" value="KAG2222621.1"/>
    <property type="molecule type" value="Genomic_DNA"/>
</dbReference>
<proteinExistence type="predicted"/>
<reference evidence="2 3" key="1">
    <citation type="submission" date="2020-12" db="EMBL/GenBank/DDBJ databases">
        <title>Metabolic potential, ecology and presence of endohyphal bacteria is reflected in genomic diversity of Mucoromycotina.</title>
        <authorList>
            <person name="Muszewska A."/>
            <person name="Okrasinska A."/>
            <person name="Steczkiewicz K."/>
            <person name="Drgas O."/>
            <person name="Orlowska M."/>
            <person name="Perlinska-Lenart U."/>
            <person name="Aleksandrzak-Piekarczyk T."/>
            <person name="Szatraj K."/>
            <person name="Zielenkiewicz U."/>
            <person name="Pilsyk S."/>
            <person name="Malc E."/>
            <person name="Mieczkowski P."/>
            <person name="Kruszewska J.S."/>
            <person name="Biernat P."/>
            <person name="Pawlowska J."/>
        </authorList>
    </citation>
    <scope>NUCLEOTIDE SEQUENCE [LARGE SCALE GENOMIC DNA]</scope>
    <source>
        <strain evidence="2 3">CBS 142.35</strain>
    </source>
</reference>
<dbReference type="SUPFAM" id="SSF50998">
    <property type="entry name" value="Quinoprotein alcohol dehydrogenase-like"/>
    <property type="match status" value="1"/>
</dbReference>
<dbReference type="InterPro" id="IPR011047">
    <property type="entry name" value="Quinoprotein_ADH-like_sf"/>
</dbReference>
<dbReference type="Proteomes" id="UP000646827">
    <property type="component" value="Unassembled WGS sequence"/>
</dbReference>
<comment type="caution">
    <text evidence="2">The sequence shown here is derived from an EMBL/GenBank/DDBJ whole genome shotgun (WGS) entry which is preliminary data.</text>
</comment>
<protein>
    <submittedName>
        <fullName evidence="2">Uncharacterized protein</fullName>
    </submittedName>
</protein>
<feature type="region of interest" description="Disordered" evidence="1">
    <location>
        <begin position="776"/>
        <end position="809"/>
    </location>
</feature>
<name>A0A8H7VGZ4_9FUNG</name>
<gene>
    <name evidence="2" type="ORF">INT45_008285</name>
</gene>